<sequence length="581" mass="64481">MILDTIVSSFWKVVGYLLASISMELILLLVLTHQNLHTINSPGTTFNFTGHFTFLLNLFYSLLLPDSLHKHTSATFKMVVDTTYYEALGVKPDATELEIKKAYRKLAIITHPDKNPGDDTAHEKFQAIGEAYQVLSDEELRKRYDKFGKDSAQPGEGFADPAEFFGTIFGGDAFVDLIGEITLMKDLTKTMDITMQEGAEEEAEFPGTEAPKQESLGAEKEKAGASAAAADGTPKHAPSASVSEATDASAPEYSEKPAAVPSPTASGTSTPRRTTQIPLRPAIMHQTEEEAQMAAASLTEEEKELRRKEKKKGGLSKAQRDELAAYERERAKARKERVDTLAKKLIDRISIWTETDKGPDVTKAFQEKTRLEVENLKMESFGLDILHAIGQTYLQKATGLLKSQKFLGIGGFFSRLKDKGTIAKETWNTISSAIDAQMTMEEMAKMEEKGGEDWTDEKKVEYERRVTGKILTAAWRGSKFEIQGVLRDVCDEILNDKKVPMAKRLERAQALVISGEIYSKAQRNAEEEGDYMAFEQLVAEAAAKKENKKKGKDKKEHGHHHHHSYSEAQAAADDLPNVPKA</sequence>
<name>A0A5N6K7W3_MONLA</name>
<accession>A0A5N6K7W3</accession>
<dbReference type="PROSITE" id="PS50076">
    <property type="entry name" value="DNAJ_2"/>
    <property type="match status" value="1"/>
</dbReference>
<dbReference type="GO" id="GO:0005829">
    <property type="term" value="C:cytosol"/>
    <property type="evidence" value="ECO:0007669"/>
    <property type="project" value="TreeGrafter"/>
</dbReference>
<keyword evidence="3" id="KW-1133">Transmembrane helix</keyword>
<dbReference type="Pfam" id="PF14308">
    <property type="entry name" value="DnaJ-X"/>
    <property type="match status" value="1"/>
</dbReference>
<dbReference type="PANTHER" id="PTHR45006">
    <property type="entry name" value="DNAJ-LIKE PROTEIN 1"/>
    <property type="match status" value="1"/>
</dbReference>
<evidence type="ECO:0000313" key="6">
    <source>
        <dbReference type="Proteomes" id="UP000326757"/>
    </source>
</evidence>
<dbReference type="EMBL" id="VIGI01000006">
    <property type="protein sequence ID" value="KAB8298865.1"/>
    <property type="molecule type" value="Genomic_DNA"/>
</dbReference>
<evidence type="ECO:0000256" key="2">
    <source>
        <dbReference type="SAM" id="MobiDB-lite"/>
    </source>
</evidence>
<dbReference type="InterPro" id="IPR052814">
    <property type="entry name" value="Peroxisomal_DnaJ"/>
</dbReference>
<feature type="domain" description="J" evidence="4">
    <location>
        <begin position="83"/>
        <end position="148"/>
    </location>
</feature>
<evidence type="ECO:0000259" key="4">
    <source>
        <dbReference type="PROSITE" id="PS50076"/>
    </source>
</evidence>
<evidence type="ECO:0000313" key="5">
    <source>
        <dbReference type="EMBL" id="KAB8298865.1"/>
    </source>
</evidence>
<dbReference type="SUPFAM" id="SSF46565">
    <property type="entry name" value="Chaperone J-domain"/>
    <property type="match status" value="1"/>
</dbReference>
<keyword evidence="3" id="KW-0472">Membrane</keyword>
<dbReference type="SMART" id="SM00271">
    <property type="entry name" value="DnaJ"/>
    <property type="match status" value="1"/>
</dbReference>
<dbReference type="PANTHER" id="PTHR45006:SF1">
    <property type="entry name" value="DNAJ-LIKE PROTEIN 1"/>
    <property type="match status" value="1"/>
</dbReference>
<dbReference type="InterPro" id="IPR018253">
    <property type="entry name" value="DnaJ_domain_CS"/>
</dbReference>
<protein>
    <recommendedName>
        <fullName evidence="4">J domain-containing protein</fullName>
    </recommendedName>
</protein>
<dbReference type="InterPro" id="IPR001623">
    <property type="entry name" value="DnaJ_domain"/>
</dbReference>
<dbReference type="InterPro" id="IPR026894">
    <property type="entry name" value="DnaJ_X"/>
</dbReference>
<proteinExistence type="predicted"/>
<evidence type="ECO:0000256" key="1">
    <source>
        <dbReference type="ARBA" id="ARBA00023186"/>
    </source>
</evidence>
<reference evidence="5 6" key="1">
    <citation type="submission" date="2019-06" db="EMBL/GenBank/DDBJ databases">
        <title>Genome Sequence of the Brown Rot Fungal Pathogen Monilinia laxa.</title>
        <authorList>
            <person name="De Miccolis Angelini R.M."/>
            <person name="Landi L."/>
            <person name="Abate D."/>
            <person name="Pollastro S."/>
            <person name="Romanazzi G."/>
            <person name="Faretra F."/>
        </authorList>
    </citation>
    <scope>NUCLEOTIDE SEQUENCE [LARGE SCALE GENOMIC DNA]</scope>
    <source>
        <strain evidence="5 6">Mlax316</strain>
    </source>
</reference>
<feature type="compositionally biased region" description="Polar residues" evidence="2">
    <location>
        <begin position="263"/>
        <end position="277"/>
    </location>
</feature>
<keyword evidence="1" id="KW-0143">Chaperone</keyword>
<dbReference type="AlphaFoldDB" id="A0A5N6K7W3"/>
<gene>
    <name evidence="5" type="ORF">EYC80_001025</name>
</gene>
<dbReference type="OrthoDB" id="552049at2759"/>
<comment type="caution">
    <text evidence="5">The sequence shown here is derived from an EMBL/GenBank/DDBJ whole genome shotgun (WGS) entry which is preliminary data.</text>
</comment>
<feature type="region of interest" description="Disordered" evidence="2">
    <location>
        <begin position="198"/>
        <end position="323"/>
    </location>
</feature>
<evidence type="ECO:0000256" key="3">
    <source>
        <dbReference type="SAM" id="Phobius"/>
    </source>
</evidence>
<organism evidence="5 6">
    <name type="scientific">Monilinia laxa</name>
    <name type="common">Brown rot fungus</name>
    <name type="synonym">Sclerotinia laxa</name>
    <dbReference type="NCBI Taxonomy" id="61186"/>
    <lineage>
        <taxon>Eukaryota</taxon>
        <taxon>Fungi</taxon>
        <taxon>Dikarya</taxon>
        <taxon>Ascomycota</taxon>
        <taxon>Pezizomycotina</taxon>
        <taxon>Leotiomycetes</taxon>
        <taxon>Helotiales</taxon>
        <taxon>Sclerotiniaceae</taxon>
        <taxon>Monilinia</taxon>
    </lineage>
</organism>
<dbReference type="PRINTS" id="PR00625">
    <property type="entry name" value="JDOMAIN"/>
</dbReference>
<dbReference type="PROSITE" id="PS00636">
    <property type="entry name" value="DNAJ_1"/>
    <property type="match status" value="1"/>
</dbReference>
<dbReference type="Proteomes" id="UP000326757">
    <property type="component" value="Unassembled WGS sequence"/>
</dbReference>
<feature type="region of interest" description="Disordered" evidence="2">
    <location>
        <begin position="542"/>
        <end position="581"/>
    </location>
</feature>
<dbReference type="Gene3D" id="1.10.287.110">
    <property type="entry name" value="DnaJ domain"/>
    <property type="match status" value="1"/>
</dbReference>
<keyword evidence="3" id="KW-0812">Transmembrane</keyword>
<dbReference type="FunFam" id="1.10.287.110:FF:000028">
    <property type="entry name" value="DnaJ domain protein"/>
    <property type="match status" value="1"/>
</dbReference>
<dbReference type="Pfam" id="PF00226">
    <property type="entry name" value="DnaJ"/>
    <property type="match status" value="1"/>
</dbReference>
<feature type="transmembrane region" description="Helical" evidence="3">
    <location>
        <begin position="13"/>
        <end position="32"/>
    </location>
</feature>
<dbReference type="CDD" id="cd06257">
    <property type="entry name" value="DnaJ"/>
    <property type="match status" value="1"/>
</dbReference>
<dbReference type="InterPro" id="IPR036869">
    <property type="entry name" value="J_dom_sf"/>
</dbReference>
<dbReference type="GO" id="GO:0016558">
    <property type="term" value="P:protein import into peroxisome matrix"/>
    <property type="evidence" value="ECO:0007669"/>
    <property type="project" value="TreeGrafter"/>
</dbReference>
<keyword evidence="6" id="KW-1185">Reference proteome</keyword>
<feature type="compositionally biased region" description="Basic residues" evidence="2">
    <location>
        <begin position="546"/>
        <end position="563"/>
    </location>
</feature>